<dbReference type="InterPro" id="IPR036259">
    <property type="entry name" value="MFS_trans_sf"/>
</dbReference>
<dbReference type="HOGENOM" id="CLU_008455_13_3_1"/>
<sequence length="452" mass="50227">MESQTLFHEPPGTVTIEDLHHGEEAVVVLKPTPSEDPNDPLNWSKLRKLVNFALASFYTLATFVLLDIGTVIWVQLNAELDISWSNLNNSFALNLAGLAIGCILIVPFAIKYGRRSIYILSSVVQLATAIWQAKMNTTAELLAINALNGLAGAVSEAIVQMTIVDIFFVHQRASANAFYNFMVNTGAYLAPVAAGYCATAQGWRWIWWWTSIMLAINTLLFLLAFEETKYIPILFGQAREHVHTDSKARYEQPGMKSSGSTQATGELAMETEAYRRKPYRERLALITKTDNPIWENVKRPLVVLVSFPAVTFTAFVWGCFLSWFSIIATTQSSYLALPPYNYNSSQIGLFNLPPFIGGVIGGVLSGPVNDWYVLWRAKRSNGVFEPETRLHMSLPAIIATPIGLLVFGIGLAREVCSSSLLPLCSAYPDEAVYCDGHDADDYPNDRIWYFGE</sequence>
<evidence type="ECO:0000259" key="6">
    <source>
        <dbReference type="PROSITE" id="PS50850"/>
    </source>
</evidence>
<gene>
    <name evidence="7" type="ORF">ANIA_06417</name>
</gene>
<dbReference type="InParanoid" id="Q5AZ63"/>
<keyword evidence="3 5" id="KW-1133">Transmembrane helix</keyword>
<dbReference type="Gene3D" id="1.20.1250.20">
    <property type="entry name" value="MFS general substrate transporter like domains"/>
    <property type="match status" value="1"/>
</dbReference>
<evidence type="ECO:0000256" key="4">
    <source>
        <dbReference type="ARBA" id="ARBA00023136"/>
    </source>
</evidence>
<comment type="subcellular location">
    <subcellularLocation>
        <location evidence="1">Membrane</location>
        <topology evidence="1">Multi-pass membrane protein</topology>
    </subcellularLocation>
</comment>
<dbReference type="PANTHER" id="PTHR23502:SF50">
    <property type="entry name" value="TRANSPORTER, PUTATIVE (AFU_ORTHOLOGUE AFUA_5G00430)-RELATED"/>
    <property type="match status" value="1"/>
</dbReference>
<dbReference type="GO" id="GO:0055085">
    <property type="term" value="P:transmembrane transport"/>
    <property type="evidence" value="ECO:0000318"/>
    <property type="project" value="GO_Central"/>
</dbReference>
<reference evidence="8" key="2">
    <citation type="journal article" date="2009" name="Fungal Genet. Biol.">
        <title>The 2008 update of the Aspergillus nidulans genome annotation: a community effort.</title>
        <authorList>
            <person name="Wortman J.R."/>
            <person name="Gilsenan J.M."/>
            <person name="Joardar V."/>
            <person name="Deegan J."/>
            <person name="Clutterbuck J."/>
            <person name="Andersen M.R."/>
            <person name="Archer D."/>
            <person name="Bencina M."/>
            <person name="Braus G."/>
            <person name="Coutinho P."/>
            <person name="von Dohren H."/>
            <person name="Doonan J."/>
            <person name="Driessen A.J."/>
            <person name="Durek P."/>
            <person name="Espeso E."/>
            <person name="Fekete E."/>
            <person name="Flipphi M."/>
            <person name="Estrada C.G."/>
            <person name="Geysens S."/>
            <person name="Goldman G."/>
            <person name="de Groot P.W."/>
            <person name="Hansen K."/>
            <person name="Harris S.D."/>
            <person name="Heinekamp T."/>
            <person name="Helmstaedt K."/>
            <person name="Henrissat B."/>
            <person name="Hofmann G."/>
            <person name="Homan T."/>
            <person name="Horio T."/>
            <person name="Horiuchi H."/>
            <person name="James S."/>
            <person name="Jones M."/>
            <person name="Karaffa L."/>
            <person name="Karanyi Z."/>
            <person name="Kato M."/>
            <person name="Keller N."/>
            <person name="Kelly D.E."/>
            <person name="Kiel J.A."/>
            <person name="Kim J.M."/>
            <person name="van der Klei I.J."/>
            <person name="Klis F.M."/>
            <person name="Kovalchuk A."/>
            <person name="Krasevec N."/>
            <person name="Kubicek C.P."/>
            <person name="Liu B."/>
            <person name="Maccabe A."/>
            <person name="Meyer V."/>
            <person name="Mirabito P."/>
            <person name="Miskei M."/>
            <person name="Mos M."/>
            <person name="Mullins J."/>
            <person name="Nelson D.R."/>
            <person name="Nielsen J."/>
            <person name="Oakley B.R."/>
            <person name="Osmani S.A."/>
            <person name="Pakula T."/>
            <person name="Paszewski A."/>
            <person name="Paulsen I."/>
            <person name="Pilsyk S."/>
            <person name="Pocsi I."/>
            <person name="Punt P.J."/>
            <person name="Ram A.F."/>
            <person name="Ren Q."/>
            <person name="Robellet X."/>
            <person name="Robson G."/>
            <person name="Seiboth B."/>
            <person name="van Solingen P."/>
            <person name="Specht T."/>
            <person name="Sun J."/>
            <person name="Taheri-Talesh N."/>
            <person name="Takeshita N."/>
            <person name="Ussery D."/>
            <person name="vanKuyk P.A."/>
            <person name="Visser H."/>
            <person name="van de Vondervoort P.J."/>
            <person name="de Vries R.P."/>
            <person name="Walton J."/>
            <person name="Xiang X."/>
            <person name="Xiong Y."/>
            <person name="Zeng A.P."/>
            <person name="Brandt B.W."/>
            <person name="Cornell M.J."/>
            <person name="van den Hondel C.A."/>
            <person name="Visser J."/>
            <person name="Oliver S.G."/>
            <person name="Turner G."/>
        </authorList>
    </citation>
    <scope>GENOME REANNOTATION</scope>
    <source>
        <strain evidence="8">FGSC A4 / ATCC 38163 / CBS 112.46 / NRRL 194 / M139</strain>
    </source>
</reference>
<dbReference type="OMA" id="PTRRNKH"/>
<keyword evidence="8" id="KW-1185">Reference proteome</keyword>
<dbReference type="Pfam" id="PF07690">
    <property type="entry name" value="MFS_1"/>
    <property type="match status" value="1"/>
</dbReference>
<proteinExistence type="predicted"/>
<accession>C8V0H1</accession>
<dbReference type="SUPFAM" id="SSF103473">
    <property type="entry name" value="MFS general substrate transporter"/>
    <property type="match status" value="1"/>
</dbReference>
<dbReference type="eggNOG" id="KOG0255">
    <property type="taxonomic scope" value="Eukaryota"/>
</dbReference>
<keyword evidence="4 5" id="KW-0472">Membrane</keyword>
<dbReference type="OrthoDB" id="5215911at2759"/>
<accession>Q5AZ63</accession>
<dbReference type="PANTHER" id="PTHR23502">
    <property type="entry name" value="MAJOR FACILITATOR SUPERFAMILY"/>
    <property type="match status" value="1"/>
</dbReference>
<dbReference type="InterPro" id="IPR011701">
    <property type="entry name" value="MFS"/>
</dbReference>
<dbReference type="AlphaFoldDB" id="Q5AZ63"/>
<keyword evidence="2 5" id="KW-0812">Transmembrane</keyword>
<feature type="domain" description="Major facilitator superfamily (MFS) profile" evidence="6">
    <location>
        <begin position="48"/>
        <end position="452"/>
    </location>
</feature>
<dbReference type="KEGG" id="ani:ANIA_06417"/>
<feature type="transmembrane region" description="Helical" evidence="5">
    <location>
        <begin position="390"/>
        <end position="412"/>
    </location>
</feature>
<evidence type="ECO:0000256" key="5">
    <source>
        <dbReference type="SAM" id="Phobius"/>
    </source>
</evidence>
<protein>
    <submittedName>
        <fullName evidence="7">MFS transporter, putative (AFU_orthologue AFUA_5G00430)</fullName>
    </submittedName>
</protein>
<feature type="transmembrane region" description="Helical" evidence="5">
    <location>
        <begin position="347"/>
        <end position="369"/>
    </location>
</feature>
<evidence type="ECO:0000256" key="1">
    <source>
        <dbReference type="ARBA" id="ARBA00004141"/>
    </source>
</evidence>
<organism evidence="7 8">
    <name type="scientific">Emericella nidulans (strain FGSC A4 / ATCC 38163 / CBS 112.46 / NRRL 194 / M139)</name>
    <name type="common">Aspergillus nidulans</name>
    <dbReference type="NCBI Taxonomy" id="227321"/>
    <lineage>
        <taxon>Eukaryota</taxon>
        <taxon>Fungi</taxon>
        <taxon>Dikarya</taxon>
        <taxon>Ascomycota</taxon>
        <taxon>Pezizomycotina</taxon>
        <taxon>Eurotiomycetes</taxon>
        <taxon>Eurotiomycetidae</taxon>
        <taxon>Eurotiales</taxon>
        <taxon>Aspergillaceae</taxon>
        <taxon>Aspergillus</taxon>
        <taxon>Aspergillus subgen. Nidulantes</taxon>
    </lineage>
</organism>
<dbReference type="PROSITE" id="PS50850">
    <property type="entry name" value="MFS"/>
    <property type="match status" value="1"/>
</dbReference>
<feature type="transmembrane region" description="Helical" evidence="5">
    <location>
        <begin position="181"/>
        <end position="199"/>
    </location>
</feature>
<dbReference type="EMBL" id="BN001301">
    <property type="protein sequence ID" value="CBF69513.1"/>
    <property type="molecule type" value="Genomic_DNA"/>
</dbReference>
<dbReference type="InterPro" id="IPR020846">
    <property type="entry name" value="MFS_dom"/>
</dbReference>
<feature type="transmembrane region" description="Helical" evidence="5">
    <location>
        <begin position="205"/>
        <end position="225"/>
    </location>
</feature>
<evidence type="ECO:0000256" key="2">
    <source>
        <dbReference type="ARBA" id="ARBA00022692"/>
    </source>
</evidence>
<dbReference type="GO" id="GO:0005886">
    <property type="term" value="C:plasma membrane"/>
    <property type="evidence" value="ECO:0000318"/>
    <property type="project" value="GO_Central"/>
</dbReference>
<feature type="transmembrane region" description="Helical" evidence="5">
    <location>
        <begin position="52"/>
        <end position="76"/>
    </location>
</feature>
<evidence type="ECO:0000313" key="8">
    <source>
        <dbReference type="Proteomes" id="UP000000560"/>
    </source>
</evidence>
<dbReference type="Proteomes" id="UP000000560">
    <property type="component" value="Chromosome I"/>
</dbReference>
<name>Q5AZ63_EMENI</name>
<evidence type="ECO:0000313" key="7">
    <source>
        <dbReference type="EMBL" id="CBF69513.1"/>
    </source>
</evidence>
<feature type="transmembrane region" description="Helical" evidence="5">
    <location>
        <begin position="91"/>
        <end position="110"/>
    </location>
</feature>
<reference evidence="8" key="1">
    <citation type="journal article" date="2005" name="Nature">
        <title>Sequencing of Aspergillus nidulans and comparative analysis with A. fumigatus and A. oryzae.</title>
        <authorList>
            <person name="Galagan J.E."/>
            <person name="Calvo S.E."/>
            <person name="Cuomo C."/>
            <person name="Ma L.J."/>
            <person name="Wortman J.R."/>
            <person name="Batzoglou S."/>
            <person name="Lee S.I."/>
            <person name="Basturkmen M."/>
            <person name="Spevak C.C."/>
            <person name="Clutterbuck J."/>
            <person name="Kapitonov V."/>
            <person name="Jurka J."/>
            <person name="Scazzocchio C."/>
            <person name="Farman M."/>
            <person name="Butler J."/>
            <person name="Purcell S."/>
            <person name="Harris S."/>
            <person name="Braus G.H."/>
            <person name="Draht O."/>
            <person name="Busch S."/>
            <person name="D'Enfert C."/>
            <person name="Bouchier C."/>
            <person name="Goldman G.H."/>
            <person name="Bell-Pedersen D."/>
            <person name="Griffiths-Jones S."/>
            <person name="Doonan J.H."/>
            <person name="Yu J."/>
            <person name="Vienken K."/>
            <person name="Pain A."/>
            <person name="Freitag M."/>
            <person name="Selker E.U."/>
            <person name="Archer D.B."/>
            <person name="Penalva M.A."/>
            <person name="Oakley B.R."/>
            <person name="Momany M."/>
            <person name="Tanaka T."/>
            <person name="Kumagai T."/>
            <person name="Asai K."/>
            <person name="Machida M."/>
            <person name="Nierman W.C."/>
            <person name="Denning D.W."/>
            <person name="Caddick M."/>
            <person name="Hynes M."/>
            <person name="Paoletti M."/>
            <person name="Fischer R."/>
            <person name="Miller B."/>
            <person name="Dyer P."/>
            <person name="Sachs M.S."/>
            <person name="Osmani S.A."/>
            <person name="Birren B.W."/>
        </authorList>
    </citation>
    <scope>NUCLEOTIDE SEQUENCE [LARGE SCALE GENOMIC DNA]</scope>
    <source>
        <strain evidence="8">FGSC A4 / ATCC 38163 / CBS 112.46 / NRRL 194 / M139</strain>
    </source>
</reference>
<dbReference type="GeneID" id="2871314"/>
<dbReference type="GO" id="GO:0022857">
    <property type="term" value="F:transmembrane transporter activity"/>
    <property type="evidence" value="ECO:0000318"/>
    <property type="project" value="GO_Central"/>
</dbReference>
<evidence type="ECO:0000256" key="3">
    <source>
        <dbReference type="ARBA" id="ARBA00022989"/>
    </source>
</evidence>
<feature type="transmembrane region" description="Helical" evidence="5">
    <location>
        <begin position="301"/>
        <end position="327"/>
    </location>
</feature>
<dbReference type="RefSeq" id="XP_664021.1">
    <property type="nucleotide sequence ID" value="XM_658929.1"/>
</dbReference>